<dbReference type="InterPro" id="IPR009057">
    <property type="entry name" value="Homeodomain-like_sf"/>
</dbReference>
<dbReference type="PROSITE" id="PS01081">
    <property type="entry name" value="HTH_TETR_1"/>
    <property type="match status" value="1"/>
</dbReference>
<dbReference type="AlphaFoldDB" id="A0A6C7ECY7"/>
<dbReference type="InterPro" id="IPR023772">
    <property type="entry name" value="DNA-bd_HTH_TetR-type_CS"/>
</dbReference>
<feature type="compositionally biased region" description="Polar residues" evidence="3">
    <location>
        <begin position="1"/>
        <end position="11"/>
    </location>
</feature>
<organism evidence="5 6">
    <name type="scientific">Ilumatobacter coccineus (strain NBRC 103263 / KCTC 29153 / YM16-304)</name>
    <dbReference type="NCBI Taxonomy" id="1313172"/>
    <lineage>
        <taxon>Bacteria</taxon>
        <taxon>Bacillati</taxon>
        <taxon>Actinomycetota</taxon>
        <taxon>Acidimicrobiia</taxon>
        <taxon>Acidimicrobiales</taxon>
        <taxon>Ilumatobacteraceae</taxon>
        <taxon>Ilumatobacter</taxon>
    </lineage>
</organism>
<dbReference type="PRINTS" id="PR00455">
    <property type="entry name" value="HTHTETR"/>
</dbReference>
<name>A0A6C7ECY7_ILUCY</name>
<feature type="region of interest" description="Disordered" evidence="3">
    <location>
        <begin position="1"/>
        <end position="21"/>
    </location>
</feature>
<dbReference type="GO" id="GO:0003700">
    <property type="term" value="F:DNA-binding transcription factor activity"/>
    <property type="evidence" value="ECO:0007669"/>
    <property type="project" value="TreeGrafter"/>
</dbReference>
<dbReference type="EMBL" id="AP012057">
    <property type="protein sequence ID" value="BAN04321.1"/>
    <property type="molecule type" value="Genomic_DNA"/>
</dbReference>
<dbReference type="OrthoDB" id="9179041at2"/>
<evidence type="ECO:0000259" key="4">
    <source>
        <dbReference type="PROSITE" id="PS50977"/>
    </source>
</evidence>
<dbReference type="SUPFAM" id="SSF46689">
    <property type="entry name" value="Homeodomain-like"/>
    <property type="match status" value="1"/>
</dbReference>
<dbReference type="RefSeq" id="WP_015443568.1">
    <property type="nucleotide sequence ID" value="NC_020520.1"/>
</dbReference>
<sequence length="197" mass="21631">MAAQRGPTQRRSSARIGRPAKDDNVVATGERLIAAAVDEFVERGFSRASLTRIAERAGISGPAVYKHFAGKADLLIHAARHSLEQTLSTIATPSRSPHDIARRWLADDFAPTRRLLLELHVAAGRETDLASLLTDWHLERTAVWQTTRADSVEQIKVFYLLLLGLAQIDSLTPLDTSPDAIAQLVDRMVDALFADTV</sequence>
<evidence type="ECO:0000256" key="2">
    <source>
        <dbReference type="PROSITE-ProRule" id="PRU00335"/>
    </source>
</evidence>
<dbReference type="PROSITE" id="PS50977">
    <property type="entry name" value="HTH_TETR_2"/>
    <property type="match status" value="1"/>
</dbReference>
<dbReference type="PANTHER" id="PTHR30055">
    <property type="entry name" value="HTH-TYPE TRANSCRIPTIONAL REGULATOR RUTR"/>
    <property type="match status" value="1"/>
</dbReference>
<proteinExistence type="predicted"/>
<dbReference type="InterPro" id="IPR001647">
    <property type="entry name" value="HTH_TetR"/>
</dbReference>
<protein>
    <submittedName>
        <fullName evidence="5">Putative TetR family transcriptional regulator</fullName>
    </submittedName>
</protein>
<dbReference type="Pfam" id="PF00440">
    <property type="entry name" value="TetR_N"/>
    <property type="match status" value="1"/>
</dbReference>
<keyword evidence="1 2" id="KW-0238">DNA-binding</keyword>
<evidence type="ECO:0000256" key="3">
    <source>
        <dbReference type="SAM" id="MobiDB-lite"/>
    </source>
</evidence>
<evidence type="ECO:0000256" key="1">
    <source>
        <dbReference type="ARBA" id="ARBA00023125"/>
    </source>
</evidence>
<keyword evidence="6" id="KW-1185">Reference proteome</keyword>
<evidence type="ECO:0000313" key="6">
    <source>
        <dbReference type="Proteomes" id="UP000011863"/>
    </source>
</evidence>
<evidence type="ECO:0000313" key="5">
    <source>
        <dbReference type="EMBL" id="BAN04321.1"/>
    </source>
</evidence>
<feature type="domain" description="HTH tetR-type" evidence="4">
    <location>
        <begin position="26"/>
        <end position="86"/>
    </location>
</feature>
<dbReference type="Proteomes" id="UP000011863">
    <property type="component" value="Chromosome"/>
</dbReference>
<feature type="DNA-binding region" description="H-T-H motif" evidence="2">
    <location>
        <begin position="49"/>
        <end position="68"/>
    </location>
</feature>
<dbReference type="KEGG" id="aym:YM304_40070"/>
<dbReference type="InterPro" id="IPR050109">
    <property type="entry name" value="HTH-type_TetR-like_transc_reg"/>
</dbReference>
<gene>
    <name evidence="5" type="ORF">YM304_40070</name>
</gene>
<reference evidence="5 6" key="1">
    <citation type="journal article" date="2013" name="Int. J. Syst. Evol. Microbiol.">
        <title>Ilumatobacter nonamiense sp. nov. and Ilumatobacter coccineum sp. nov., isolated from seashore sand.</title>
        <authorList>
            <person name="Matsumoto A."/>
            <person name="Kasai H."/>
            <person name="Matsuo Y."/>
            <person name="Shizuri Y."/>
            <person name="Ichikawa N."/>
            <person name="Fujita N."/>
            <person name="Omura S."/>
            <person name="Takahashi Y."/>
        </authorList>
    </citation>
    <scope>NUCLEOTIDE SEQUENCE [LARGE SCALE GENOMIC DNA]</scope>
    <source>
        <strain evidence="6">NBRC 103263 / KCTC 29153 / YM16-304</strain>
    </source>
</reference>
<dbReference type="GO" id="GO:0000976">
    <property type="term" value="F:transcription cis-regulatory region binding"/>
    <property type="evidence" value="ECO:0007669"/>
    <property type="project" value="TreeGrafter"/>
</dbReference>
<accession>A0A6C7ECY7</accession>
<dbReference type="PANTHER" id="PTHR30055:SF226">
    <property type="entry name" value="HTH-TYPE TRANSCRIPTIONAL REGULATOR PKSA"/>
    <property type="match status" value="1"/>
</dbReference>
<dbReference type="Gene3D" id="1.10.357.10">
    <property type="entry name" value="Tetracycline Repressor, domain 2"/>
    <property type="match status" value="1"/>
</dbReference>